<dbReference type="InterPro" id="IPR001559">
    <property type="entry name" value="Phosphotriesterase"/>
</dbReference>
<dbReference type="PROSITE" id="PS01322">
    <property type="entry name" value="PHOSPHOTRIESTERASE_1"/>
    <property type="match status" value="1"/>
</dbReference>
<evidence type="ECO:0000256" key="1">
    <source>
        <dbReference type="ARBA" id="ARBA00022723"/>
    </source>
</evidence>
<feature type="binding site" evidence="4">
    <location>
        <position position="200"/>
    </location>
    <ligand>
        <name>Zn(2+)</name>
        <dbReference type="ChEBI" id="CHEBI:29105"/>
        <label>2</label>
    </ligand>
</feature>
<dbReference type="EMBL" id="CP059378">
    <property type="protein sequence ID" value="QLY80384.1"/>
    <property type="molecule type" value="Genomic_DNA"/>
</dbReference>
<keyword evidence="2" id="KW-0378">Hydrolase</keyword>
<comment type="cofactor">
    <cofactor evidence="4">
        <name>a divalent metal cation</name>
        <dbReference type="ChEBI" id="CHEBI:60240"/>
    </cofactor>
    <text evidence="4">Binds 2 divalent metal cations per subunit.</text>
</comment>
<name>A0A7D7AED1_9CLOT</name>
<dbReference type="KEGG" id="cint:HZF06_02025"/>
<feature type="binding site" evidence="4">
    <location>
        <position position="20"/>
    </location>
    <ligand>
        <name>Zn(2+)</name>
        <dbReference type="ChEBI" id="CHEBI:29105"/>
        <label>1</label>
    </ligand>
</feature>
<dbReference type="PANTHER" id="PTHR10819">
    <property type="entry name" value="PHOSPHOTRIESTERASE-RELATED"/>
    <property type="match status" value="1"/>
</dbReference>
<dbReference type="InterPro" id="IPR032466">
    <property type="entry name" value="Metal_Hydrolase"/>
</dbReference>
<dbReference type="PROSITE" id="PS51347">
    <property type="entry name" value="PHOSPHOTRIESTERASE_2"/>
    <property type="match status" value="1"/>
</dbReference>
<dbReference type="InterPro" id="IPR017947">
    <property type="entry name" value="AryldialkylPase_Zn-BS"/>
</dbReference>
<sequence length="309" mass="34785">MINSVLGEIDGNNLGVTLMHEHITWDRSGAEGINNYSIEEVVNTMLPYLLDLKKSGCDTFVDATTFGSGRDIKILIECSKRTGLNILTNIGAWDGSNVEQKFIPNILKGKNIEEIVEIWTAEFLNGIDGTNVKPAYIKIALGDTGVITEFQEKILRAAARTSIKTSLPIQCHTIPANSAVKAVEIIEEEKLPLNKFIWVHGDVEQNSEIIMKLAKKGIWIEFDYLGRCKEFSWHLEALKNIIENDLLDRLLLSQDAGTFYFGEKNDIGNILPYDRIFKEFIPYCVDNGISYEVFNKLLTENPIKVLNVD</sequence>
<feature type="binding site" evidence="4">
    <location>
        <position position="255"/>
    </location>
    <ligand>
        <name>Zn(2+)</name>
        <dbReference type="ChEBI" id="CHEBI:29105"/>
        <label>1</label>
    </ligand>
</feature>
<dbReference type="GO" id="GO:0016788">
    <property type="term" value="F:hydrolase activity, acting on ester bonds"/>
    <property type="evidence" value="ECO:0007669"/>
    <property type="project" value="InterPro"/>
</dbReference>
<evidence type="ECO:0008006" key="8">
    <source>
        <dbReference type="Google" id="ProtNLM"/>
    </source>
</evidence>
<dbReference type="Proteomes" id="UP000512286">
    <property type="component" value="Chromosome"/>
</dbReference>
<feature type="binding site" evidence="4">
    <location>
        <position position="172"/>
    </location>
    <ligand>
        <name>Zn(2+)</name>
        <dbReference type="ChEBI" id="CHEBI:29105"/>
        <label>2</label>
    </ligand>
</feature>
<dbReference type="RefSeq" id="WP_181602234.1">
    <property type="nucleotide sequence ID" value="NZ_CP059378.1"/>
</dbReference>
<dbReference type="GO" id="GO:0008270">
    <property type="term" value="F:zinc ion binding"/>
    <property type="evidence" value="ECO:0007669"/>
    <property type="project" value="InterPro"/>
</dbReference>
<feature type="binding site" description="via carbamate group" evidence="4">
    <location>
        <position position="138"/>
    </location>
    <ligand>
        <name>Zn(2+)</name>
        <dbReference type="ChEBI" id="CHEBI:29105"/>
        <label>2</label>
    </ligand>
</feature>
<comment type="similarity">
    <text evidence="5">Belongs to the metallo-dependent hydrolases superfamily. Phosphotriesterase family.</text>
</comment>
<evidence type="ECO:0000313" key="7">
    <source>
        <dbReference type="Proteomes" id="UP000512286"/>
    </source>
</evidence>
<dbReference type="SUPFAM" id="SSF51556">
    <property type="entry name" value="Metallo-dependent hydrolases"/>
    <property type="match status" value="1"/>
</dbReference>
<evidence type="ECO:0000256" key="4">
    <source>
        <dbReference type="PIRSR" id="PIRSR601559-51"/>
    </source>
</evidence>
<protein>
    <recommendedName>
        <fullName evidence="8">Phosphotriesterase</fullName>
    </recommendedName>
</protein>
<keyword evidence="1 4" id="KW-0479">Metal-binding</keyword>
<feature type="modified residue" description="N6-carboxylysine" evidence="3 5">
    <location>
        <position position="138"/>
    </location>
</feature>
<dbReference type="Gene3D" id="3.20.20.140">
    <property type="entry name" value="Metal-dependent hydrolases"/>
    <property type="match status" value="1"/>
</dbReference>
<evidence type="ECO:0000256" key="3">
    <source>
        <dbReference type="PIRSR" id="PIRSR601559-50"/>
    </source>
</evidence>
<dbReference type="PANTHER" id="PTHR10819:SF3">
    <property type="entry name" value="PHOSPHOTRIESTERASE-RELATED PROTEIN"/>
    <property type="match status" value="1"/>
</dbReference>
<accession>A0A7D7AED1</accession>
<evidence type="ECO:0000256" key="5">
    <source>
        <dbReference type="PROSITE-ProRule" id="PRU00679"/>
    </source>
</evidence>
<evidence type="ECO:0000313" key="6">
    <source>
        <dbReference type="EMBL" id="QLY80384.1"/>
    </source>
</evidence>
<dbReference type="Pfam" id="PF02126">
    <property type="entry name" value="PTE"/>
    <property type="match status" value="1"/>
</dbReference>
<reference evidence="6 7" key="1">
    <citation type="submission" date="2020-07" db="EMBL/GenBank/DDBJ databases">
        <title>Electron transfer.</title>
        <authorList>
            <person name="Huang L."/>
            <person name="Liu X."/>
            <person name="Zhou S."/>
        </authorList>
    </citation>
    <scope>NUCLEOTIDE SEQUENCE [LARGE SCALE GENOMIC DNA]</scope>
    <source>
        <strain evidence="6 7">Lx1</strain>
    </source>
</reference>
<organism evidence="6 7">
    <name type="scientific">Clostridium intestinale</name>
    <dbReference type="NCBI Taxonomy" id="36845"/>
    <lineage>
        <taxon>Bacteria</taxon>
        <taxon>Bacillati</taxon>
        <taxon>Bacillota</taxon>
        <taxon>Clostridia</taxon>
        <taxon>Eubacteriales</taxon>
        <taxon>Clostridiaceae</taxon>
        <taxon>Clostridium</taxon>
    </lineage>
</organism>
<proteinExistence type="inferred from homology"/>
<feature type="binding site" description="via carbamate group" evidence="4">
    <location>
        <position position="138"/>
    </location>
    <ligand>
        <name>Zn(2+)</name>
        <dbReference type="ChEBI" id="CHEBI:29105"/>
        <label>1</label>
    </ligand>
</feature>
<dbReference type="AlphaFoldDB" id="A0A7D7AED1"/>
<feature type="binding site" evidence="4">
    <location>
        <position position="22"/>
    </location>
    <ligand>
        <name>Zn(2+)</name>
        <dbReference type="ChEBI" id="CHEBI:29105"/>
        <label>1</label>
    </ligand>
</feature>
<gene>
    <name evidence="6" type="ORF">HZF06_02025</name>
</gene>
<evidence type="ECO:0000256" key="2">
    <source>
        <dbReference type="ARBA" id="ARBA00022801"/>
    </source>
</evidence>